<sequence length="179" mass="20484">MNGSRFYRFPHGSSSTHSSSSRMQSTPPLSTVRRSDAETPLTSRPQQYDNAMASSLSECQEQLAHVLRKLESTNGMLSSLSDRLDRIEQKLDEQSSREEQTQDEACKAKWKHTKDSLTIQKFNQRKSCLDPEKEKEVKAFHALTKDHMSSDEDDPNANSAWMSRPPAYRSDTLKQFLQK</sequence>
<organism evidence="2 3">
    <name type="scientific">Paramuricea clavata</name>
    <name type="common">Red gorgonian</name>
    <name type="synonym">Violescent sea-whip</name>
    <dbReference type="NCBI Taxonomy" id="317549"/>
    <lineage>
        <taxon>Eukaryota</taxon>
        <taxon>Metazoa</taxon>
        <taxon>Cnidaria</taxon>
        <taxon>Anthozoa</taxon>
        <taxon>Octocorallia</taxon>
        <taxon>Malacalcyonacea</taxon>
        <taxon>Plexauridae</taxon>
        <taxon>Paramuricea</taxon>
    </lineage>
</organism>
<evidence type="ECO:0000313" key="3">
    <source>
        <dbReference type="Proteomes" id="UP001152795"/>
    </source>
</evidence>
<comment type="caution">
    <text evidence="2">The sequence shown here is derived from an EMBL/GenBank/DDBJ whole genome shotgun (WGS) entry which is preliminary data.</text>
</comment>
<accession>A0A6S7FWI4</accession>
<name>A0A6S7FWI4_PARCT</name>
<proteinExistence type="predicted"/>
<feature type="region of interest" description="Disordered" evidence="1">
    <location>
        <begin position="88"/>
        <end position="107"/>
    </location>
</feature>
<evidence type="ECO:0000256" key="1">
    <source>
        <dbReference type="SAM" id="MobiDB-lite"/>
    </source>
</evidence>
<protein>
    <submittedName>
        <fullName evidence="2">Uncharacterized protein</fullName>
    </submittedName>
</protein>
<feature type="region of interest" description="Disordered" evidence="1">
    <location>
        <begin position="143"/>
        <end position="179"/>
    </location>
</feature>
<keyword evidence="3" id="KW-1185">Reference proteome</keyword>
<gene>
    <name evidence="2" type="ORF">PACLA_8A006634</name>
</gene>
<dbReference type="OrthoDB" id="10550619at2759"/>
<reference evidence="2" key="1">
    <citation type="submission" date="2020-04" db="EMBL/GenBank/DDBJ databases">
        <authorList>
            <person name="Alioto T."/>
            <person name="Alioto T."/>
            <person name="Gomez Garrido J."/>
        </authorList>
    </citation>
    <scope>NUCLEOTIDE SEQUENCE</scope>
    <source>
        <strain evidence="2">A484AB</strain>
    </source>
</reference>
<feature type="compositionally biased region" description="Low complexity" evidence="1">
    <location>
        <begin position="13"/>
        <end position="30"/>
    </location>
</feature>
<dbReference type="AlphaFoldDB" id="A0A6S7FWI4"/>
<feature type="region of interest" description="Disordered" evidence="1">
    <location>
        <begin position="1"/>
        <end position="47"/>
    </location>
</feature>
<dbReference type="EMBL" id="CACRXK020000311">
    <property type="protein sequence ID" value="CAB3980669.1"/>
    <property type="molecule type" value="Genomic_DNA"/>
</dbReference>
<evidence type="ECO:0000313" key="2">
    <source>
        <dbReference type="EMBL" id="CAB3980669.1"/>
    </source>
</evidence>
<dbReference type="Proteomes" id="UP001152795">
    <property type="component" value="Unassembled WGS sequence"/>
</dbReference>